<reference evidence="2 3" key="1">
    <citation type="submission" date="2024-01" db="EMBL/GenBank/DDBJ databases">
        <title>The genome of the rayed Mediterranean limpet Patella caerulea (Linnaeus, 1758).</title>
        <authorList>
            <person name="Anh-Thu Weber A."/>
            <person name="Halstead-Nussloch G."/>
        </authorList>
    </citation>
    <scope>NUCLEOTIDE SEQUENCE [LARGE SCALE GENOMIC DNA]</scope>
    <source>
        <strain evidence="2">AATW-2023a</strain>
        <tissue evidence="2">Whole specimen</tissue>
    </source>
</reference>
<protein>
    <submittedName>
        <fullName evidence="2">Uncharacterized protein</fullName>
    </submittedName>
</protein>
<dbReference type="Proteomes" id="UP001347796">
    <property type="component" value="Unassembled WGS sequence"/>
</dbReference>
<keyword evidence="3" id="KW-1185">Reference proteome</keyword>
<comment type="caution">
    <text evidence="2">The sequence shown here is derived from an EMBL/GenBank/DDBJ whole genome shotgun (WGS) entry which is preliminary data.</text>
</comment>
<dbReference type="AlphaFoldDB" id="A0AAN8IZD3"/>
<evidence type="ECO:0000313" key="2">
    <source>
        <dbReference type="EMBL" id="KAK6167824.1"/>
    </source>
</evidence>
<gene>
    <name evidence="2" type="ORF">SNE40_021762</name>
</gene>
<sequence>MRTDLPMPYKLLCNPSNATEFCLTNQLFGSDLAKRVQELKDGEPVNASHGHNRVKGASRYNNQQRKSFLFQNRYNQQPPYRKSWKSQKPQNSTKK</sequence>
<evidence type="ECO:0000256" key="1">
    <source>
        <dbReference type="SAM" id="MobiDB-lite"/>
    </source>
</evidence>
<dbReference type="EMBL" id="JAZGQO010000018">
    <property type="protein sequence ID" value="KAK6167824.1"/>
    <property type="molecule type" value="Genomic_DNA"/>
</dbReference>
<proteinExistence type="predicted"/>
<accession>A0AAN8IZD3</accession>
<organism evidence="2 3">
    <name type="scientific">Patella caerulea</name>
    <name type="common">Rayed Mediterranean limpet</name>
    <dbReference type="NCBI Taxonomy" id="87958"/>
    <lineage>
        <taxon>Eukaryota</taxon>
        <taxon>Metazoa</taxon>
        <taxon>Spiralia</taxon>
        <taxon>Lophotrochozoa</taxon>
        <taxon>Mollusca</taxon>
        <taxon>Gastropoda</taxon>
        <taxon>Patellogastropoda</taxon>
        <taxon>Patelloidea</taxon>
        <taxon>Patellidae</taxon>
        <taxon>Patella</taxon>
    </lineage>
</organism>
<feature type="compositionally biased region" description="Polar residues" evidence="1">
    <location>
        <begin position="86"/>
        <end position="95"/>
    </location>
</feature>
<feature type="compositionally biased region" description="Polar residues" evidence="1">
    <location>
        <begin position="59"/>
        <end position="78"/>
    </location>
</feature>
<feature type="region of interest" description="Disordered" evidence="1">
    <location>
        <begin position="42"/>
        <end position="95"/>
    </location>
</feature>
<evidence type="ECO:0000313" key="3">
    <source>
        <dbReference type="Proteomes" id="UP001347796"/>
    </source>
</evidence>
<name>A0AAN8IZD3_PATCE</name>